<evidence type="ECO:0000256" key="7">
    <source>
        <dbReference type="PROSITE-ProRule" id="PRU00268"/>
    </source>
</evidence>
<evidence type="ECO:0000256" key="2">
    <source>
        <dbReference type="ARBA" id="ARBA00008945"/>
    </source>
</evidence>
<dbReference type="InterPro" id="IPR000851">
    <property type="entry name" value="Ribosomal_uS5"/>
</dbReference>
<organism evidence="10 11">
    <name type="scientific">Neoarthrinium moseri</name>
    <dbReference type="NCBI Taxonomy" id="1658444"/>
    <lineage>
        <taxon>Eukaryota</taxon>
        <taxon>Fungi</taxon>
        <taxon>Dikarya</taxon>
        <taxon>Ascomycota</taxon>
        <taxon>Pezizomycotina</taxon>
        <taxon>Sordariomycetes</taxon>
        <taxon>Xylariomycetidae</taxon>
        <taxon>Amphisphaeriales</taxon>
        <taxon>Apiosporaceae</taxon>
        <taxon>Neoarthrinium</taxon>
    </lineage>
</organism>
<comment type="subcellular location">
    <subcellularLocation>
        <location evidence="1">Mitochondrion</location>
    </subcellularLocation>
</comment>
<keyword evidence="3 7" id="KW-0689">Ribosomal protein</keyword>
<keyword evidence="5 7" id="KW-0687">Ribonucleoprotein</keyword>
<dbReference type="Gene3D" id="3.30.230.10">
    <property type="match status" value="1"/>
</dbReference>
<comment type="similarity">
    <text evidence="2 8">Belongs to the universal ribosomal protein uS5 family.</text>
</comment>
<comment type="caution">
    <text evidence="10">The sequence shown here is derived from an EMBL/GenBank/DDBJ whole genome shotgun (WGS) entry which is preliminary data.</text>
</comment>
<evidence type="ECO:0000256" key="5">
    <source>
        <dbReference type="ARBA" id="ARBA00023274"/>
    </source>
</evidence>
<evidence type="ECO:0000313" key="11">
    <source>
        <dbReference type="Proteomes" id="UP000829685"/>
    </source>
</evidence>
<dbReference type="PANTHER" id="PTHR48277">
    <property type="entry name" value="MITOCHONDRIAL RIBOSOMAL PROTEIN S5"/>
    <property type="match status" value="1"/>
</dbReference>
<evidence type="ECO:0000259" key="9">
    <source>
        <dbReference type="PROSITE" id="PS50881"/>
    </source>
</evidence>
<dbReference type="Pfam" id="PF00333">
    <property type="entry name" value="Ribosomal_S5"/>
    <property type="match status" value="1"/>
</dbReference>
<evidence type="ECO:0000256" key="4">
    <source>
        <dbReference type="ARBA" id="ARBA00023128"/>
    </source>
</evidence>
<feature type="domain" description="S5 DRBM" evidence="9">
    <location>
        <begin position="284"/>
        <end position="347"/>
    </location>
</feature>
<evidence type="ECO:0000256" key="6">
    <source>
        <dbReference type="ARBA" id="ARBA00039335"/>
    </source>
</evidence>
<proteinExistence type="inferred from homology"/>
<keyword evidence="4" id="KW-0496">Mitochondrion</keyword>
<dbReference type="InterPro" id="IPR020568">
    <property type="entry name" value="Ribosomal_Su5_D2-typ_SF"/>
</dbReference>
<dbReference type="Pfam" id="PF03719">
    <property type="entry name" value="Ribosomal_S5_C"/>
    <property type="match status" value="1"/>
</dbReference>
<gene>
    <name evidence="10" type="ORF">JX265_010668</name>
</gene>
<dbReference type="SUPFAM" id="SSF54211">
    <property type="entry name" value="Ribosomal protein S5 domain 2-like"/>
    <property type="match status" value="1"/>
</dbReference>
<evidence type="ECO:0000256" key="1">
    <source>
        <dbReference type="ARBA" id="ARBA00004173"/>
    </source>
</evidence>
<reference evidence="10" key="1">
    <citation type="submission" date="2021-03" db="EMBL/GenBank/DDBJ databases">
        <title>Revisited historic fungal species revealed as producer of novel bioactive compounds through whole genome sequencing and comparative genomics.</title>
        <authorList>
            <person name="Vignolle G.A."/>
            <person name="Hochenegger N."/>
            <person name="Mach R.L."/>
            <person name="Mach-Aigner A.R."/>
            <person name="Javad Rahimi M."/>
            <person name="Salim K.A."/>
            <person name="Chan C.M."/>
            <person name="Lim L.B.L."/>
            <person name="Cai F."/>
            <person name="Druzhinina I.S."/>
            <person name="U'Ren J.M."/>
            <person name="Derntl C."/>
        </authorList>
    </citation>
    <scope>NUCLEOTIDE SEQUENCE</scope>
    <source>
        <strain evidence="10">TUCIM 5799</strain>
    </source>
</reference>
<sequence>MSVARPLKCLLSRRLASATARPATAAPQCFAASFHSSAPLEKRKTRFANVRAKEMGLLDDAAVDEFTKQQFKPYSPEELEILKKHYTPEQMEALEAGEAAIDPKDLTIQGRLRRDPYKLPYLDDFSQLVPSIDREPKKHAPPNPNARWLTEEEAMIDLLMGHSKDLMPLLRWAGIPEEKWATMPEAEKKQIKAELQKFIKEHQEAAAVPEPVQSTKTFMERSMLNDNNAPSNSALAPSLGKKIPGVSGMYKNPIDPEDQGLDDDGVYQELKRRTGMTVRQMMDLSVKILVTRIVHNQTRLGKIRSMWIMAIAGNKNGRLGIGEAKSTEIAVSTIKAKLLAIRNMQPIRRYEDRTIHGDVEAKVGATIVRLNARPPGKDDCPHHITSMYLPTRLAGFGLRVPARLFEMFRACGIHDIAGHMPRSRNPMNSVKATFQALTNQKDPNEIAVGRGKKLVDVRNVYYGGNVL</sequence>
<dbReference type="EMBL" id="JAFIMR010000036">
    <property type="protein sequence ID" value="KAI1858575.1"/>
    <property type="molecule type" value="Genomic_DNA"/>
</dbReference>
<dbReference type="Gene3D" id="3.30.160.20">
    <property type="match status" value="1"/>
</dbReference>
<accession>A0A9P9WDH5</accession>
<dbReference type="GO" id="GO:0006412">
    <property type="term" value="P:translation"/>
    <property type="evidence" value="ECO:0007669"/>
    <property type="project" value="InterPro"/>
</dbReference>
<dbReference type="SUPFAM" id="SSF54768">
    <property type="entry name" value="dsRNA-binding domain-like"/>
    <property type="match status" value="1"/>
</dbReference>
<dbReference type="PROSITE" id="PS50881">
    <property type="entry name" value="S5_DSRBD"/>
    <property type="match status" value="1"/>
</dbReference>
<protein>
    <recommendedName>
        <fullName evidence="6">Small ribosomal subunit protein uS5m</fullName>
    </recommendedName>
</protein>
<dbReference type="GO" id="GO:0005763">
    <property type="term" value="C:mitochondrial small ribosomal subunit"/>
    <property type="evidence" value="ECO:0007669"/>
    <property type="project" value="UniProtKB-ARBA"/>
</dbReference>
<dbReference type="FunFam" id="3.30.160.20:FF:000022">
    <property type="entry name" value="28S ribosomal protein S5, mitochondrial"/>
    <property type="match status" value="1"/>
</dbReference>
<keyword evidence="11" id="KW-1185">Reference proteome</keyword>
<evidence type="ECO:0000256" key="8">
    <source>
        <dbReference type="RuleBase" id="RU003823"/>
    </source>
</evidence>
<dbReference type="AlphaFoldDB" id="A0A9P9WDH5"/>
<dbReference type="InterPro" id="IPR014721">
    <property type="entry name" value="Ribsml_uS5_D2-typ_fold_subgr"/>
</dbReference>
<dbReference type="Proteomes" id="UP000829685">
    <property type="component" value="Unassembled WGS sequence"/>
</dbReference>
<dbReference type="PANTHER" id="PTHR48277:SF1">
    <property type="entry name" value="MITOCHONDRIAL RIBOSOMAL PROTEIN S5"/>
    <property type="match status" value="1"/>
</dbReference>
<dbReference type="GO" id="GO:0003723">
    <property type="term" value="F:RNA binding"/>
    <property type="evidence" value="ECO:0007669"/>
    <property type="project" value="InterPro"/>
</dbReference>
<evidence type="ECO:0000313" key="10">
    <source>
        <dbReference type="EMBL" id="KAI1858575.1"/>
    </source>
</evidence>
<dbReference type="InterPro" id="IPR013810">
    <property type="entry name" value="Ribosomal_uS5_N"/>
</dbReference>
<name>A0A9P9WDH5_9PEZI</name>
<dbReference type="InterPro" id="IPR005324">
    <property type="entry name" value="Ribosomal_uS5_C"/>
</dbReference>
<dbReference type="GO" id="GO:0003735">
    <property type="term" value="F:structural constituent of ribosome"/>
    <property type="evidence" value="ECO:0007669"/>
    <property type="project" value="UniProtKB-UniRule"/>
</dbReference>
<evidence type="ECO:0000256" key="3">
    <source>
        <dbReference type="ARBA" id="ARBA00022980"/>
    </source>
</evidence>